<protein>
    <submittedName>
        <fullName evidence="1">(D)CMP kinase</fullName>
    </submittedName>
</protein>
<dbReference type="PANTHER" id="PTHR37816">
    <property type="entry name" value="YALI0E33011P"/>
    <property type="match status" value="1"/>
</dbReference>
<dbReference type="InterPro" id="IPR027417">
    <property type="entry name" value="P-loop_NTPase"/>
</dbReference>
<keyword evidence="1" id="KW-0808">Transferase</keyword>
<dbReference type="RefSeq" id="WP_069784674.1">
    <property type="nucleotide sequence ID" value="NZ_AP024948.1"/>
</dbReference>
<accession>A0A7T3WZJ0</accession>
<dbReference type="SUPFAM" id="SSF52540">
    <property type="entry name" value="P-loop containing nucleoside triphosphate hydrolases"/>
    <property type="match status" value="1"/>
</dbReference>
<gene>
    <name evidence="1" type="ORF">JC965_13210</name>
</gene>
<proteinExistence type="predicted"/>
<dbReference type="Gene3D" id="3.40.50.300">
    <property type="entry name" value="P-loop containing nucleotide triphosphate hydrolases"/>
    <property type="match status" value="1"/>
</dbReference>
<organism evidence="1">
    <name type="scientific">Aeromonas caviae</name>
    <name type="common">Aeromonas punctata</name>
    <dbReference type="NCBI Taxonomy" id="648"/>
    <lineage>
        <taxon>Bacteria</taxon>
        <taxon>Pseudomonadati</taxon>
        <taxon>Pseudomonadota</taxon>
        <taxon>Gammaproteobacteria</taxon>
        <taxon>Aeromonadales</taxon>
        <taxon>Aeromonadaceae</taxon>
        <taxon>Aeromonas</taxon>
    </lineage>
</organism>
<dbReference type="PANTHER" id="PTHR37816:SF1">
    <property type="entry name" value="TOXIN"/>
    <property type="match status" value="1"/>
</dbReference>
<dbReference type="InterPro" id="IPR052922">
    <property type="entry name" value="Cytidylate_Kinase-2"/>
</dbReference>
<name>A0A7T3WZJ0_AERCA</name>
<dbReference type="GO" id="GO:0016301">
    <property type="term" value="F:kinase activity"/>
    <property type="evidence" value="ECO:0007669"/>
    <property type="project" value="UniProtKB-KW"/>
</dbReference>
<dbReference type="AlphaFoldDB" id="A0A7T3WZJ0"/>
<sequence>MKRINVVGTSGSGKSTFSQVLANKLNYPYLEMDAMFWKPNWQGSTDEELFATLKRKLADEYWVLDGNYNRTVPIKWERVDTVIWIDYSFSRTLYQAIKRAFLRSLTKQELWKNSGNVESFRKSFLSKDSVILWTCKTYKNNRARYLQIFSDPKYSHIRFIRLQSPTMVKAFICGLSDRPPIKGPRSDQ</sequence>
<dbReference type="EMBL" id="CP065937">
    <property type="protein sequence ID" value="QQA59273.1"/>
    <property type="molecule type" value="Genomic_DNA"/>
</dbReference>
<reference evidence="1" key="1">
    <citation type="submission" date="2020-12" db="EMBL/GenBank/DDBJ databases">
        <title>GES Beta-lactamases isolated from hospital effluents in Brazil.</title>
        <authorList>
            <person name="Conte D."/>
            <person name="Mesa D."/>
            <person name="Palmeiro J.K."/>
            <person name="Dalla-Costa L.M."/>
        </authorList>
    </citation>
    <scope>NUCLEOTIDE SEQUENCE [LARGE SCALE GENOMIC DNA]</scope>
    <source>
        <strain evidence="1">Aero21</strain>
    </source>
</reference>
<evidence type="ECO:0000313" key="1">
    <source>
        <dbReference type="EMBL" id="QQA59273.1"/>
    </source>
</evidence>
<keyword evidence="1" id="KW-0418">Kinase</keyword>